<evidence type="ECO:0000259" key="1">
    <source>
        <dbReference type="SMART" id="SM00421"/>
    </source>
</evidence>
<dbReference type="Pfam" id="PF00196">
    <property type="entry name" value="GerE"/>
    <property type="match status" value="1"/>
</dbReference>
<reference evidence="2" key="1">
    <citation type="submission" date="2021-04" db="EMBL/GenBank/DDBJ databases">
        <title>Ouciella asimina sp. nov., isolated from the surface seawater in the hydrothermal field of Okinawa Trough.</title>
        <authorList>
            <person name="Shuang W."/>
        </authorList>
    </citation>
    <scope>NUCLEOTIDE SEQUENCE</scope>
    <source>
        <strain evidence="2">LXI357</strain>
    </source>
</reference>
<dbReference type="Proteomes" id="UP000676996">
    <property type="component" value="Unassembled WGS sequence"/>
</dbReference>
<sequence>MTDIGTSMQLSALRAAFDEAALTPARWADALHKLAEACGAPHGQLIGLGGPAAVMFNWVSDGSDGLNAILHDPSAHDPSSNYRIIAGVKAPEREVIGEDNYRAIIDGLKSQDYVRLAQEHGIPWGLQANLSTGNGQIVGLATLRPDVTTDKQRRIFTQAIPYAQTAVRIQAALDHQGTQLVAGTLEAMHLAAFVIDGAGTVQSMTPEADRLVSTGKPFRLRNNMLVANNPDDDERLQAFLAASLSAEGNGSAHHAIVLKGCGGPRPCVADIVVMPAREWTMHFRPRVIVTSRDRPAGQDSAILLREAFGLTVTEAEIAQALVSGTSRASIAERRGISEHTIRAHLKSIFGKVEVNRELELAARLRDFVAEPRQP</sequence>
<dbReference type="AlphaFoldDB" id="A0A8T4IAK1"/>
<comment type="caution">
    <text evidence="2">The sequence shown here is derived from an EMBL/GenBank/DDBJ whole genome shotgun (WGS) entry which is preliminary data.</text>
</comment>
<keyword evidence="3" id="KW-1185">Reference proteome</keyword>
<feature type="domain" description="HTH luxR-type" evidence="1">
    <location>
        <begin position="307"/>
        <end position="364"/>
    </location>
</feature>
<proteinExistence type="predicted"/>
<dbReference type="CDD" id="cd06170">
    <property type="entry name" value="LuxR_C_like"/>
    <property type="match status" value="1"/>
</dbReference>
<dbReference type="Gene3D" id="1.10.10.10">
    <property type="entry name" value="Winged helix-like DNA-binding domain superfamily/Winged helix DNA-binding domain"/>
    <property type="match status" value="1"/>
</dbReference>
<dbReference type="InterPro" id="IPR000792">
    <property type="entry name" value="Tscrpt_reg_LuxR_C"/>
</dbReference>
<accession>A0A8T4IAK1</accession>
<dbReference type="SUPFAM" id="SSF46894">
    <property type="entry name" value="C-terminal effector domain of the bipartite response regulators"/>
    <property type="match status" value="1"/>
</dbReference>
<protein>
    <submittedName>
        <fullName evidence="2">Helix-turn-helix transcriptional regulator</fullName>
    </submittedName>
</protein>
<evidence type="ECO:0000313" key="2">
    <source>
        <dbReference type="EMBL" id="MBR0551687.1"/>
    </source>
</evidence>
<dbReference type="EMBL" id="JAGRQC010000001">
    <property type="protein sequence ID" value="MBR0551687.1"/>
    <property type="molecule type" value="Genomic_DNA"/>
</dbReference>
<evidence type="ECO:0000313" key="3">
    <source>
        <dbReference type="Proteomes" id="UP000676996"/>
    </source>
</evidence>
<gene>
    <name evidence="2" type="ORF">J7S20_04105</name>
</gene>
<dbReference type="SMART" id="SM00421">
    <property type="entry name" value="HTH_LUXR"/>
    <property type="match status" value="1"/>
</dbReference>
<dbReference type="PRINTS" id="PR00038">
    <property type="entry name" value="HTHLUXR"/>
</dbReference>
<dbReference type="InterPro" id="IPR016032">
    <property type="entry name" value="Sig_transdc_resp-reg_C-effctor"/>
</dbReference>
<dbReference type="GO" id="GO:0006355">
    <property type="term" value="P:regulation of DNA-templated transcription"/>
    <property type="evidence" value="ECO:0007669"/>
    <property type="project" value="InterPro"/>
</dbReference>
<dbReference type="RefSeq" id="WP_284052954.1">
    <property type="nucleotide sequence ID" value="NZ_JAGRQC010000001.1"/>
</dbReference>
<name>A0A8T4IAK1_9SPHN</name>
<dbReference type="InterPro" id="IPR036388">
    <property type="entry name" value="WH-like_DNA-bd_sf"/>
</dbReference>
<dbReference type="GO" id="GO:0003677">
    <property type="term" value="F:DNA binding"/>
    <property type="evidence" value="ECO:0007669"/>
    <property type="project" value="InterPro"/>
</dbReference>
<organism evidence="2 3">
    <name type="scientific">Stakelama marina</name>
    <dbReference type="NCBI Taxonomy" id="2826939"/>
    <lineage>
        <taxon>Bacteria</taxon>
        <taxon>Pseudomonadati</taxon>
        <taxon>Pseudomonadota</taxon>
        <taxon>Alphaproteobacteria</taxon>
        <taxon>Sphingomonadales</taxon>
        <taxon>Sphingomonadaceae</taxon>
        <taxon>Stakelama</taxon>
    </lineage>
</organism>